<proteinExistence type="inferred from homology"/>
<dbReference type="PANTHER" id="PTHR42747">
    <property type="entry name" value="NITRONATE MONOOXYGENASE-RELATED"/>
    <property type="match status" value="1"/>
</dbReference>
<dbReference type="Gene3D" id="3.20.20.70">
    <property type="entry name" value="Aldolase class I"/>
    <property type="match status" value="1"/>
</dbReference>
<dbReference type="GO" id="GO:0009636">
    <property type="term" value="P:response to toxic substance"/>
    <property type="evidence" value="ECO:0007669"/>
    <property type="project" value="UniProtKB-KW"/>
</dbReference>
<dbReference type="EMBL" id="LNXV01000036">
    <property type="protein sequence ID" value="KTC76943.1"/>
    <property type="molecule type" value="Genomic_DNA"/>
</dbReference>
<evidence type="ECO:0000256" key="5">
    <source>
        <dbReference type="ARBA" id="ARBA00022643"/>
    </source>
</evidence>
<evidence type="ECO:0000256" key="4">
    <source>
        <dbReference type="ARBA" id="ARBA00022630"/>
    </source>
</evidence>
<evidence type="ECO:0000256" key="11">
    <source>
        <dbReference type="ARBA" id="ARBA00067136"/>
    </source>
</evidence>
<keyword evidence="12" id="KW-0223">Dioxygenase</keyword>
<keyword evidence="4" id="KW-0285">Flavoprotein</keyword>
<evidence type="ECO:0000313" key="12">
    <source>
        <dbReference type="EMBL" id="KTC76943.1"/>
    </source>
</evidence>
<evidence type="ECO:0000256" key="8">
    <source>
        <dbReference type="ARBA" id="ARBA00023033"/>
    </source>
</evidence>
<dbReference type="CDD" id="cd04730">
    <property type="entry name" value="NPD_like"/>
    <property type="match status" value="1"/>
</dbReference>
<keyword evidence="3" id="KW-0216">Detoxification</keyword>
<keyword evidence="13" id="KW-1185">Reference proteome</keyword>
<dbReference type="PANTHER" id="PTHR42747:SF3">
    <property type="entry name" value="NITRONATE MONOOXYGENASE-RELATED"/>
    <property type="match status" value="1"/>
</dbReference>
<name>A0A0W0S0D0_9GAMM</name>
<dbReference type="AlphaFoldDB" id="A0A0W0S0D0"/>
<keyword evidence="5" id="KW-0288">FMN</keyword>
<keyword evidence="7 12" id="KW-0560">Oxidoreductase</keyword>
<evidence type="ECO:0000256" key="7">
    <source>
        <dbReference type="ARBA" id="ARBA00023002"/>
    </source>
</evidence>
<comment type="caution">
    <text evidence="12">The sequence shown here is derived from an EMBL/GenBank/DDBJ whole genome shotgun (WGS) entry which is preliminary data.</text>
</comment>
<sequence length="365" mass="39909">MSHPFLENTFCNRLGIQWPMIQAPLGGGPSTPELVAAVSNSGGIGSLAAAYLCPYEIEQAIQRILQLTDAPYGVNLFAPAKTPHLTTKQIDNALKSTRRYRQELHILAPQVQAPFDENFEEQFAIILKYKPAVFSFTFGLIDRAIIQECHKQGIMTIGTATTLEEGLALQEYEVDAIVAQGIEAGGHRGMFSAEEQDSLIGTFALTRMMTHKLQIPVIASGGIMDGRGIAAALTLGASAVQLGTAFLLCDEAGTSAAYREVLSKTQVNQTQLTRAFSGRLARGIKNRFMIEMEKHASSILPFPAQNAFTRDIRKKATELGRPEFLSLWAGQGVRLIRQMKAEELMHTLYEETSAALSEHVANKSL</sequence>
<dbReference type="PATRIC" id="fig|29422.6.peg.3226"/>
<evidence type="ECO:0000256" key="10">
    <source>
        <dbReference type="ARBA" id="ARBA00049401"/>
    </source>
</evidence>
<dbReference type="RefSeq" id="WP_058442999.1">
    <property type="nucleotide sequence ID" value="NZ_CAAAHU010000014.1"/>
</dbReference>
<dbReference type="OrthoDB" id="9778912at2"/>
<comment type="cofactor">
    <cofactor evidence="1">
        <name>FMN</name>
        <dbReference type="ChEBI" id="CHEBI:58210"/>
    </cofactor>
</comment>
<dbReference type="Proteomes" id="UP000054742">
    <property type="component" value="Unassembled WGS sequence"/>
</dbReference>
<comment type="similarity">
    <text evidence="2">Belongs to the nitronate monooxygenase family. NMO class I subfamily.</text>
</comment>
<dbReference type="InterPro" id="IPR004136">
    <property type="entry name" value="NMO"/>
</dbReference>
<organism evidence="12 13">
    <name type="scientific">Legionella brunensis</name>
    <dbReference type="NCBI Taxonomy" id="29422"/>
    <lineage>
        <taxon>Bacteria</taxon>
        <taxon>Pseudomonadati</taxon>
        <taxon>Pseudomonadota</taxon>
        <taxon>Gammaproteobacteria</taxon>
        <taxon>Legionellales</taxon>
        <taxon>Legionellaceae</taxon>
        <taxon>Legionella</taxon>
    </lineage>
</organism>
<evidence type="ECO:0000313" key="13">
    <source>
        <dbReference type="Proteomes" id="UP000054742"/>
    </source>
</evidence>
<dbReference type="GO" id="GO:0000166">
    <property type="term" value="F:nucleotide binding"/>
    <property type="evidence" value="ECO:0007669"/>
    <property type="project" value="UniProtKB-KW"/>
</dbReference>
<keyword evidence="8" id="KW-0503">Monooxygenase</keyword>
<protein>
    <recommendedName>
        <fullName evidence="11">Nitronate monooxygenase</fullName>
    </recommendedName>
    <alternativeName>
        <fullName evidence="9">Propionate 3-nitronate monooxygenase</fullName>
    </alternativeName>
</protein>
<keyword evidence="6" id="KW-0547">Nucleotide-binding</keyword>
<dbReference type="SUPFAM" id="SSF51412">
    <property type="entry name" value="Inosine monophosphate dehydrogenase (IMPDH)"/>
    <property type="match status" value="1"/>
</dbReference>
<evidence type="ECO:0000256" key="6">
    <source>
        <dbReference type="ARBA" id="ARBA00022741"/>
    </source>
</evidence>
<evidence type="ECO:0000256" key="3">
    <source>
        <dbReference type="ARBA" id="ARBA00022575"/>
    </source>
</evidence>
<dbReference type="GO" id="GO:0018580">
    <property type="term" value="F:nitronate monooxygenase activity"/>
    <property type="evidence" value="ECO:0007669"/>
    <property type="project" value="InterPro"/>
</dbReference>
<dbReference type="Pfam" id="PF03060">
    <property type="entry name" value="NMO"/>
    <property type="match status" value="1"/>
</dbReference>
<reference evidence="12 13" key="1">
    <citation type="submission" date="2015-11" db="EMBL/GenBank/DDBJ databases">
        <title>Genomic analysis of 38 Legionella species identifies large and diverse effector repertoires.</title>
        <authorList>
            <person name="Burstein D."/>
            <person name="Amaro F."/>
            <person name="Zusman T."/>
            <person name="Lifshitz Z."/>
            <person name="Cohen O."/>
            <person name="Gilbert J.A."/>
            <person name="Pupko T."/>
            <person name="Shuman H.A."/>
            <person name="Segal G."/>
        </authorList>
    </citation>
    <scope>NUCLEOTIDE SEQUENCE [LARGE SCALE GENOMIC DNA]</scope>
    <source>
        <strain evidence="12 13">ATCC 43878</strain>
    </source>
</reference>
<evidence type="ECO:0000256" key="1">
    <source>
        <dbReference type="ARBA" id="ARBA00001917"/>
    </source>
</evidence>
<dbReference type="FunFam" id="3.20.20.70:FF:000154">
    <property type="entry name" value="Probable nitronate monooxygenase"/>
    <property type="match status" value="1"/>
</dbReference>
<gene>
    <name evidence="12" type="ORF">Lbru_3050</name>
</gene>
<dbReference type="InterPro" id="IPR013785">
    <property type="entry name" value="Aldolase_TIM"/>
</dbReference>
<evidence type="ECO:0000256" key="9">
    <source>
        <dbReference type="ARBA" id="ARBA00031155"/>
    </source>
</evidence>
<evidence type="ECO:0000256" key="2">
    <source>
        <dbReference type="ARBA" id="ARBA00009881"/>
    </source>
</evidence>
<dbReference type="GO" id="GO:0051213">
    <property type="term" value="F:dioxygenase activity"/>
    <property type="evidence" value="ECO:0007669"/>
    <property type="project" value="UniProtKB-KW"/>
</dbReference>
<dbReference type="STRING" id="29422.Lbru_3050"/>
<accession>A0A0W0S0D0</accession>
<comment type="catalytic activity">
    <reaction evidence="10">
        <text>3 propionate 3-nitronate + 3 O2 + H2O = 3 3-oxopropanoate + 2 nitrate + nitrite + H2O2 + 3 H(+)</text>
        <dbReference type="Rhea" id="RHEA:57332"/>
        <dbReference type="ChEBI" id="CHEBI:15377"/>
        <dbReference type="ChEBI" id="CHEBI:15378"/>
        <dbReference type="ChEBI" id="CHEBI:15379"/>
        <dbReference type="ChEBI" id="CHEBI:16240"/>
        <dbReference type="ChEBI" id="CHEBI:16301"/>
        <dbReference type="ChEBI" id="CHEBI:17632"/>
        <dbReference type="ChEBI" id="CHEBI:33190"/>
        <dbReference type="ChEBI" id="CHEBI:136067"/>
    </reaction>
</comment>